<gene>
    <name evidence="2" type="ORF">Slati_3848400</name>
</gene>
<reference evidence="2" key="1">
    <citation type="submission" date="2020-06" db="EMBL/GenBank/DDBJ databases">
        <authorList>
            <person name="Li T."/>
            <person name="Hu X."/>
            <person name="Zhang T."/>
            <person name="Song X."/>
            <person name="Zhang H."/>
            <person name="Dai N."/>
            <person name="Sheng W."/>
            <person name="Hou X."/>
            <person name="Wei L."/>
        </authorList>
    </citation>
    <scope>NUCLEOTIDE SEQUENCE</scope>
    <source>
        <strain evidence="2">KEN1</strain>
        <tissue evidence="2">Leaf</tissue>
    </source>
</reference>
<accession>A0AAW2TLT6</accession>
<sequence length="60" mass="6972">MSEEEVDEQAIEDFLIDLVALSDSSKYDHPEERGEEEVSSKKRISREEAERRKTEDMVVA</sequence>
<dbReference type="EMBL" id="JACGWN010000014">
    <property type="protein sequence ID" value="KAL0405345.1"/>
    <property type="molecule type" value="Genomic_DNA"/>
</dbReference>
<feature type="compositionally biased region" description="Basic and acidic residues" evidence="1">
    <location>
        <begin position="25"/>
        <end position="60"/>
    </location>
</feature>
<reference evidence="2" key="2">
    <citation type="journal article" date="2024" name="Plant">
        <title>Genomic evolution and insights into agronomic trait innovations of Sesamum species.</title>
        <authorList>
            <person name="Miao H."/>
            <person name="Wang L."/>
            <person name="Qu L."/>
            <person name="Liu H."/>
            <person name="Sun Y."/>
            <person name="Le M."/>
            <person name="Wang Q."/>
            <person name="Wei S."/>
            <person name="Zheng Y."/>
            <person name="Lin W."/>
            <person name="Duan Y."/>
            <person name="Cao H."/>
            <person name="Xiong S."/>
            <person name="Wang X."/>
            <person name="Wei L."/>
            <person name="Li C."/>
            <person name="Ma Q."/>
            <person name="Ju M."/>
            <person name="Zhao R."/>
            <person name="Li G."/>
            <person name="Mu C."/>
            <person name="Tian Q."/>
            <person name="Mei H."/>
            <person name="Zhang T."/>
            <person name="Gao T."/>
            <person name="Zhang H."/>
        </authorList>
    </citation>
    <scope>NUCLEOTIDE SEQUENCE</scope>
    <source>
        <strain evidence="2">KEN1</strain>
    </source>
</reference>
<comment type="caution">
    <text evidence="2">The sequence shown here is derived from an EMBL/GenBank/DDBJ whole genome shotgun (WGS) entry which is preliminary data.</text>
</comment>
<name>A0AAW2TLT6_9LAMI</name>
<proteinExistence type="predicted"/>
<dbReference type="AlphaFoldDB" id="A0AAW2TLT6"/>
<evidence type="ECO:0000313" key="2">
    <source>
        <dbReference type="EMBL" id="KAL0405345.1"/>
    </source>
</evidence>
<protein>
    <submittedName>
        <fullName evidence="2">Uncharacterized protein</fullName>
    </submittedName>
</protein>
<organism evidence="2">
    <name type="scientific">Sesamum latifolium</name>
    <dbReference type="NCBI Taxonomy" id="2727402"/>
    <lineage>
        <taxon>Eukaryota</taxon>
        <taxon>Viridiplantae</taxon>
        <taxon>Streptophyta</taxon>
        <taxon>Embryophyta</taxon>
        <taxon>Tracheophyta</taxon>
        <taxon>Spermatophyta</taxon>
        <taxon>Magnoliopsida</taxon>
        <taxon>eudicotyledons</taxon>
        <taxon>Gunneridae</taxon>
        <taxon>Pentapetalae</taxon>
        <taxon>asterids</taxon>
        <taxon>lamiids</taxon>
        <taxon>Lamiales</taxon>
        <taxon>Pedaliaceae</taxon>
        <taxon>Sesamum</taxon>
    </lineage>
</organism>
<evidence type="ECO:0000256" key="1">
    <source>
        <dbReference type="SAM" id="MobiDB-lite"/>
    </source>
</evidence>
<feature type="region of interest" description="Disordered" evidence="1">
    <location>
        <begin position="22"/>
        <end position="60"/>
    </location>
</feature>